<dbReference type="Proteomes" id="UP000616151">
    <property type="component" value="Unassembled WGS sequence"/>
</dbReference>
<sequence length="334" mass="36697">MSDIGPSPKPDSLFSRLKGLFSPDRDATLRQSLEGVIASHDAQNPADMMRAEAKSMMLNLIKFADLRVDDVMVPRADIVAIESSATIKDLLERFIDANHSRMPVYRETLDDLSGMIHIKDLVRWLAQKGAKTRRRKGAKDGKDTVLAGLSLSATDLAIEVNAIGIVREVLFVPPSMPTADLLIKMQSTHIHIAIVVDEYGGTDGLVSIEDLVEEIVGDISDEHDSDEELVVSNGDGTFTASARADLQELEQLLGVDFLPEERDEETDTLGGLIFSMFGRVPVRGELLRHNSGVEFEVLDADPRRVKRVKIRPARPEPEPQAAVEPVPTEKDTTG</sequence>
<evidence type="ECO:0000313" key="2">
    <source>
        <dbReference type="Proteomes" id="UP000616151"/>
    </source>
</evidence>
<gene>
    <name evidence="1" type="ORF">JHL16_31605</name>
</gene>
<comment type="caution">
    <text evidence="1">The sequence shown here is derived from an EMBL/GenBank/DDBJ whole genome shotgun (WGS) entry which is preliminary data.</text>
</comment>
<accession>A0ACC5RE88</accession>
<proteinExistence type="predicted"/>
<protein>
    <submittedName>
        <fullName evidence="1">HlyC/CorC family transporter</fullName>
    </submittedName>
</protein>
<evidence type="ECO:0000313" key="1">
    <source>
        <dbReference type="EMBL" id="MBK1870954.1"/>
    </source>
</evidence>
<dbReference type="EMBL" id="JAENHL010000008">
    <property type="protein sequence ID" value="MBK1870954.1"/>
    <property type="molecule type" value="Genomic_DNA"/>
</dbReference>
<name>A0ACC5RE88_9HYPH</name>
<organism evidence="1 2">
    <name type="scientific">Taklimakanibacter albus</name>
    <dbReference type="NCBI Taxonomy" id="2800327"/>
    <lineage>
        <taxon>Bacteria</taxon>
        <taxon>Pseudomonadati</taxon>
        <taxon>Pseudomonadota</taxon>
        <taxon>Alphaproteobacteria</taxon>
        <taxon>Hyphomicrobiales</taxon>
        <taxon>Aestuariivirgaceae</taxon>
        <taxon>Taklimakanibacter</taxon>
    </lineage>
</organism>
<keyword evidence="2" id="KW-1185">Reference proteome</keyword>
<reference evidence="1" key="1">
    <citation type="submission" date="2021-01" db="EMBL/GenBank/DDBJ databases">
        <authorList>
            <person name="Sun Q."/>
        </authorList>
    </citation>
    <scope>NUCLEOTIDE SEQUENCE</scope>
    <source>
        <strain evidence="1">YIM B02566</strain>
    </source>
</reference>